<protein>
    <submittedName>
        <fullName evidence="3">Pilus assembly protein CpaB</fullName>
    </submittedName>
</protein>
<comment type="caution">
    <text evidence="3">The sequence shown here is derived from an EMBL/GenBank/DDBJ whole genome shotgun (WGS) entry which is preliminary data.</text>
</comment>
<feature type="signal peptide" evidence="1">
    <location>
        <begin position="1"/>
        <end position="30"/>
    </location>
</feature>
<dbReference type="EMBL" id="JADKPO010000002">
    <property type="protein sequence ID" value="MBF4766640.1"/>
    <property type="molecule type" value="Genomic_DNA"/>
</dbReference>
<feature type="domain" description="SAF" evidence="2">
    <location>
        <begin position="47"/>
        <end position="106"/>
    </location>
</feature>
<feature type="chain" id="PRO_5039117615" evidence="1">
    <location>
        <begin position="31"/>
        <end position="208"/>
    </location>
</feature>
<dbReference type="CDD" id="cd11614">
    <property type="entry name" value="SAF_CpaB_FlgA_like"/>
    <property type="match status" value="1"/>
</dbReference>
<dbReference type="Pfam" id="PF08666">
    <property type="entry name" value="SAF"/>
    <property type="match status" value="1"/>
</dbReference>
<organism evidence="3 4">
    <name type="scientific">Nocardioides agariphilus</name>
    <dbReference type="NCBI Taxonomy" id="433664"/>
    <lineage>
        <taxon>Bacteria</taxon>
        <taxon>Bacillati</taxon>
        <taxon>Actinomycetota</taxon>
        <taxon>Actinomycetes</taxon>
        <taxon>Propionibacteriales</taxon>
        <taxon>Nocardioidaceae</taxon>
        <taxon>Nocardioides</taxon>
    </lineage>
</organism>
<accession>A0A930VKY7</accession>
<evidence type="ECO:0000256" key="1">
    <source>
        <dbReference type="SAM" id="SignalP"/>
    </source>
</evidence>
<dbReference type="PROSITE" id="PS51318">
    <property type="entry name" value="TAT"/>
    <property type="match status" value="1"/>
</dbReference>
<evidence type="ECO:0000313" key="3">
    <source>
        <dbReference type="EMBL" id="MBF4766640.1"/>
    </source>
</evidence>
<gene>
    <name evidence="3" type="ORF">ISU10_02525</name>
</gene>
<dbReference type="AlphaFoldDB" id="A0A930VKY7"/>
<reference evidence="3" key="1">
    <citation type="submission" date="2020-11" db="EMBL/GenBank/DDBJ databases">
        <title>Nocardioides cynanchi sp. nov., isolated from soil of rhizosphere of Cynanchum wilfordii.</title>
        <authorList>
            <person name="Lee J.-S."/>
            <person name="Suh M.K."/>
            <person name="Kim J.-S."/>
        </authorList>
    </citation>
    <scope>NUCLEOTIDE SEQUENCE</scope>
    <source>
        <strain evidence="3">KCTC 19276</strain>
    </source>
</reference>
<proteinExistence type="predicted"/>
<dbReference type="InterPro" id="IPR006311">
    <property type="entry name" value="TAT_signal"/>
</dbReference>
<name>A0A930VKY7_9ACTN</name>
<evidence type="ECO:0000313" key="4">
    <source>
        <dbReference type="Proteomes" id="UP000660668"/>
    </source>
</evidence>
<keyword evidence="1" id="KW-0732">Signal</keyword>
<dbReference type="SMART" id="SM00858">
    <property type="entry name" value="SAF"/>
    <property type="match status" value="1"/>
</dbReference>
<evidence type="ECO:0000259" key="2">
    <source>
        <dbReference type="SMART" id="SM00858"/>
    </source>
</evidence>
<dbReference type="Proteomes" id="UP000660668">
    <property type="component" value="Unassembled WGS sequence"/>
</dbReference>
<keyword evidence="4" id="KW-1185">Reference proteome</keyword>
<dbReference type="InterPro" id="IPR013974">
    <property type="entry name" value="SAF"/>
</dbReference>
<sequence length="208" mass="21530">MTQRLHRRRRALRRAVLSRRRPLAALLAGAAVLAGLHEVRPPAPATEQVLTAARDLPAGTVLADDDLRSVAYAEGTAPAGLARKPVGRVLAAPLRAGEPVTDVRVLGRSLVAAYPGTVAMPVRLPDAAMAALLRVGDRIDLVAADPQGAAPARLVGSELPVVVLPGATQDDASGALAGRLVVLAVPQSLSEEIAQASVTGFLTFTFSR</sequence>